<dbReference type="PANTHER" id="PTHR24248:SF199">
    <property type="entry name" value="IP13425P-RELATED"/>
    <property type="match status" value="1"/>
</dbReference>
<dbReference type="InterPro" id="IPR017452">
    <property type="entry name" value="GPCR_Rhodpsn_7TM"/>
</dbReference>
<dbReference type="Pfam" id="PF00001">
    <property type="entry name" value="7tm_1"/>
    <property type="match status" value="1"/>
</dbReference>
<protein>
    <submittedName>
        <fullName evidence="14">G_PROTEIN_RECEP_F1_2 domain-containing protein</fullName>
    </submittedName>
</protein>
<organism evidence="13 14">
    <name type="scientific">Steinernema glaseri</name>
    <dbReference type="NCBI Taxonomy" id="37863"/>
    <lineage>
        <taxon>Eukaryota</taxon>
        <taxon>Metazoa</taxon>
        <taxon>Ecdysozoa</taxon>
        <taxon>Nematoda</taxon>
        <taxon>Chromadorea</taxon>
        <taxon>Rhabditida</taxon>
        <taxon>Tylenchina</taxon>
        <taxon>Panagrolaimomorpha</taxon>
        <taxon>Strongyloidoidea</taxon>
        <taxon>Steinernematidae</taxon>
        <taxon>Steinernema</taxon>
    </lineage>
</organism>
<evidence type="ECO:0000256" key="6">
    <source>
        <dbReference type="ARBA" id="ARBA00023136"/>
    </source>
</evidence>
<keyword evidence="5 10" id="KW-0297">G-protein coupled receptor</keyword>
<evidence type="ECO:0000256" key="4">
    <source>
        <dbReference type="ARBA" id="ARBA00022989"/>
    </source>
</evidence>
<evidence type="ECO:0000256" key="8">
    <source>
        <dbReference type="ARBA" id="ARBA00023170"/>
    </source>
</evidence>
<dbReference type="CDD" id="cd15329">
    <property type="entry name" value="7tmA_5-HT7"/>
    <property type="match status" value="1"/>
</dbReference>
<dbReference type="GO" id="GO:0004993">
    <property type="term" value="F:G protein-coupled serotonin receptor activity"/>
    <property type="evidence" value="ECO:0007669"/>
    <property type="project" value="UniProtKB-ARBA"/>
</dbReference>
<feature type="transmembrane region" description="Helical" evidence="11">
    <location>
        <begin position="142"/>
        <end position="162"/>
    </location>
</feature>
<accession>A0A1I7YNH2</accession>
<evidence type="ECO:0000256" key="10">
    <source>
        <dbReference type="RuleBase" id="RU000688"/>
    </source>
</evidence>
<keyword evidence="9 10" id="KW-0807">Transducer</keyword>
<dbReference type="GO" id="GO:0005886">
    <property type="term" value="C:plasma membrane"/>
    <property type="evidence" value="ECO:0007669"/>
    <property type="project" value="UniProtKB-SubCell"/>
</dbReference>
<sequence>MEVNTTLPAPNLDVTMFDRHPILTSIIVAFVMMMIVSTLIGNSLVCLAVFHVRKLKQQPANFLLVSLAVADLGVALFVMPPALLLLFEGRWILGNTVCRLWTSADLTLCTASILNLCMICVDRYLAVCKPLLYTAERTTKRILCYIAIVWIGALFVSIVPFTMLARNGEDTCQVPQNGLYQIYATLISFYGPAIIMVTLYVRMWHVARRICKQDRHTQCSRTESSLAKTEDFNAKKSTRKMHRPSAFLAVVKVQLLSAHSTFKGENKARKTLGVIMSVFICCWLPFFVLALCKSLISFEIPQWLDYLVLCMLNPLIYCKYNREFRIPFREMLCCRFSTLQTVMRHESFASKFGPTRQQTPLIKEMHLTPTQKLTQTSEM</sequence>
<evidence type="ECO:0000256" key="9">
    <source>
        <dbReference type="ARBA" id="ARBA00023224"/>
    </source>
</evidence>
<keyword evidence="6 11" id="KW-0472">Membrane</keyword>
<dbReference type="InterPro" id="IPR000276">
    <property type="entry name" value="GPCR_Rhodpsn"/>
</dbReference>
<proteinExistence type="inferred from homology"/>
<dbReference type="AlphaFoldDB" id="A0A1I7YNH2"/>
<dbReference type="SUPFAM" id="SSF81321">
    <property type="entry name" value="Family A G protein-coupled receptor-like"/>
    <property type="match status" value="1"/>
</dbReference>
<keyword evidence="3 10" id="KW-0812">Transmembrane</keyword>
<evidence type="ECO:0000256" key="5">
    <source>
        <dbReference type="ARBA" id="ARBA00023040"/>
    </source>
</evidence>
<comment type="similarity">
    <text evidence="10">Belongs to the G-protein coupled receptor 1 family.</text>
</comment>
<feature type="domain" description="G-protein coupled receptors family 1 profile" evidence="12">
    <location>
        <begin position="41"/>
        <end position="291"/>
    </location>
</feature>
<dbReference type="GO" id="GO:0043410">
    <property type="term" value="P:positive regulation of MAPK cascade"/>
    <property type="evidence" value="ECO:0007669"/>
    <property type="project" value="TreeGrafter"/>
</dbReference>
<feature type="transmembrane region" description="Helical" evidence="11">
    <location>
        <begin position="22"/>
        <end position="50"/>
    </location>
</feature>
<dbReference type="WBParaSite" id="L893_g18095.t1">
    <property type="protein sequence ID" value="L893_g18095.t1"/>
    <property type="gene ID" value="L893_g18095"/>
</dbReference>
<dbReference type="Proteomes" id="UP000095287">
    <property type="component" value="Unplaced"/>
</dbReference>
<feature type="transmembrane region" description="Helical" evidence="11">
    <location>
        <begin position="62"/>
        <end position="87"/>
    </location>
</feature>
<dbReference type="SMART" id="SM01381">
    <property type="entry name" value="7TM_GPCR_Srsx"/>
    <property type="match status" value="1"/>
</dbReference>
<dbReference type="PANTHER" id="PTHR24248">
    <property type="entry name" value="ADRENERGIC RECEPTOR-RELATED G-PROTEIN COUPLED RECEPTOR"/>
    <property type="match status" value="1"/>
</dbReference>
<dbReference type="PRINTS" id="PR00237">
    <property type="entry name" value="GPCRRHODOPSN"/>
</dbReference>
<feature type="transmembrane region" description="Helical" evidence="11">
    <location>
        <begin position="182"/>
        <end position="201"/>
    </location>
</feature>
<dbReference type="Gene3D" id="1.20.1070.10">
    <property type="entry name" value="Rhodopsin 7-helix transmembrane proteins"/>
    <property type="match status" value="1"/>
</dbReference>
<evidence type="ECO:0000256" key="7">
    <source>
        <dbReference type="ARBA" id="ARBA00023157"/>
    </source>
</evidence>
<dbReference type="PROSITE" id="PS50262">
    <property type="entry name" value="G_PROTEIN_RECEP_F1_2"/>
    <property type="match status" value="1"/>
</dbReference>
<reference evidence="14" key="1">
    <citation type="submission" date="2016-11" db="UniProtKB">
        <authorList>
            <consortium name="WormBaseParasite"/>
        </authorList>
    </citation>
    <scope>IDENTIFICATION</scope>
</reference>
<feature type="transmembrane region" description="Helical" evidence="11">
    <location>
        <begin position="99"/>
        <end position="121"/>
    </location>
</feature>
<evidence type="ECO:0000313" key="14">
    <source>
        <dbReference type="WBParaSite" id="L893_g18095.t1"/>
    </source>
</evidence>
<keyword evidence="2" id="KW-1003">Cell membrane</keyword>
<evidence type="ECO:0000256" key="11">
    <source>
        <dbReference type="SAM" id="Phobius"/>
    </source>
</evidence>
<dbReference type="GO" id="GO:0071880">
    <property type="term" value="P:adenylate cyclase-activating adrenergic receptor signaling pathway"/>
    <property type="evidence" value="ECO:0007669"/>
    <property type="project" value="TreeGrafter"/>
</dbReference>
<name>A0A1I7YNH2_9BILA</name>
<evidence type="ECO:0000313" key="13">
    <source>
        <dbReference type="Proteomes" id="UP000095287"/>
    </source>
</evidence>
<evidence type="ECO:0000256" key="2">
    <source>
        <dbReference type="ARBA" id="ARBA00022475"/>
    </source>
</evidence>
<keyword evidence="4 11" id="KW-1133">Transmembrane helix</keyword>
<evidence type="ECO:0000259" key="12">
    <source>
        <dbReference type="PROSITE" id="PS50262"/>
    </source>
</evidence>
<dbReference type="PROSITE" id="PS00237">
    <property type="entry name" value="G_PROTEIN_RECEP_F1_1"/>
    <property type="match status" value="1"/>
</dbReference>
<evidence type="ECO:0000256" key="3">
    <source>
        <dbReference type="ARBA" id="ARBA00022692"/>
    </source>
</evidence>
<evidence type="ECO:0000256" key="1">
    <source>
        <dbReference type="ARBA" id="ARBA00004651"/>
    </source>
</evidence>
<keyword evidence="13" id="KW-1185">Reference proteome</keyword>
<feature type="transmembrane region" description="Helical" evidence="11">
    <location>
        <begin position="272"/>
        <end position="291"/>
    </location>
</feature>
<keyword evidence="7" id="KW-1015">Disulfide bond</keyword>
<keyword evidence="8 10" id="KW-0675">Receptor</keyword>
<comment type="subcellular location">
    <subcellularLocation>
        <location evidence="1">Cell membrane</location>
        <topology evidence="1">Multi-pass membrane protein</topology>
    </subcellularLocation>
</comment>